<dbReference type="AlphaFoldDB" id="A0AAV5V9Z6"/>
<feature type="non-terminal residue" evidence="4">
    <location>
        <position position="1"/>
    </location>
</feature>
<dbReference type="PANTHER" id="PTHR33936">
    <property type="entry name" value="PROTEIN CBG17840"/>
    <property type="match status" value="1"/>
</dbReference>
<keyword evidence="1" id="KW-0862">Zinc</keyword>
<sequence length="519" mass="60252">STPDMHECSVHGCSYVTNRRWNIYMHLARRHQYPSNLIDSMKKIEEDGRARHRKALQEKMDLSFKCEQCGLAYPNRKRLNEHIRRKHPDKVDNSKSAQVVCAFPDCSFVCRSREKLADHCAEEHATDDCPYLVQSIWFNNENEYLGWKIELETETDSEFATNSAYAVSNSNERRVYMWCARANKVRSKPPKPDSERKRFGNYHGRTKRVQSHCSAFITAWYLPDGRVSVKFCRDHVGHNSPQQPTRGAKRKREAAACKTPFKKARVAAQSSQHAVIIDKDESDDLDSDDDDGEYIDVGEQIDHEEYVEDEEEELDVEESGHYCDEDEEHEGGEEGEYVEEMKMEMKPTIRYLTASDRMRPHLNPSYNVEPDIVEEEHETEMGPSTSGRYRQDSERMRAVPMRSRSQEGVKEEADLTMVLLRESRRRVLHARRSEKERGQIEKFNSDLQTAMKQLESPVRGVGERRRIKSEMASPGKMPLTAPLYDPHDPDDVVHEEEVTEEGVEYGGPTTSYDVHDYYR</sequence>
<dbReference type="PROSITE" id="PS50157">
    <property type="entry name" value="ZINC_FINGER_C2H2_2"/>
    <property type="match status" value="1"/>
</dbReference>
<organism evidence="4 5">
    <name type="scientific">Pristionchus fissidentatus</name>
    <dbReference type="NCBI Taxonomy" id="1538716"/>
    <lineage>
        <taxon>Eukaryota</taxon>
        <taxon>Metazoa</taxon>
        <taxon>Ecdysozoa</taxon>
        <taxon>Nematoda</taxon>
        <taxon>Chromadorea</taxon>
        <taxon>Rhabditida</taxon>
        <taxon>Rhabditina</taxon>
        <taxon>Diplogasteromorpha</taxon>
        <taxon>Diplogasteroidea</taxon>
        <taxon>Neodiplogasteridae</taxon>
        <taxon>Pristionchus</taxon>
    </lineage>
</organism>
<feature type="compositionally biased region" description="Acidic residues" evidence="2">
    <location>
        <begin position="307"/>
        <end position="317"/>
    </location>
</feature>
<dbReference type="PANTHER" id="PTHR33936:SF24">
    <property type="entry name" value="C2H2-TYPE DOMAIN-CONTAINING PROTEIN"/>
    <property type="match status" value="1"/>
</dbReference>
<feature type="compositionally biased region" description="Acidic residues" evidence="2">
    <location>
        <begin position="324"/>
        <end position="335"/>
    </location>
</feature>
<keyword evidence="5" id="KW-1185">Reference proteome</keyword>
<reference evidence="4" key="1">
    <citation type="submission" date="2023-10" db="EMBL/GenBank/DDBJ databases">
        <title>Genome assembly of Pristionchus species.</title>
        <authorList>
            <person name="Yoshida K."/>
            <person name="Sommer R.J."/>
        </authorList>
    </citation>
    <scope>NUCLEOTIDE SEQUENCE</scope>
    <source>
        <strain evidence="4">RS5133</strain>
    </source>
</reference>
<evidence type="ECO:0000313" key="5">
    <source>
        <dbReference type="Proteomes" id="UP001432322"/>
    </source>
</evidence>
<feature type="compositionally biased region" description="Basic and acidic residues" evidence="2">
    <location>
        <begin position="485"/>
        <end position="496"/>
    </location>
</feature>
<gene>
    <name evidence="4" type="ORF">PFISCL1PPCAC_7772</name>
</gene>
<dbReference type="GO" id="GO:0008270">
    <property type="term" value="F:zinc ion binding"/>
    <property type="evidence" value="ECO:0007669"/>
    <property type="project" value="UniProtKB-KW"/>
</dbReference>
<dbReference type="PROSITE" id="PS00028">
    <property type="entry name" value="ZINC_FINGER_C2H2_1"/>
    <property type="match status" value="1"/>
</dbReference>
<feature type="region of interest" description="Disordered" evidence="2">
    <location>
        <begin position="375"/>
        <end position="410"/>
    </location>
</feature>
<keyword evidence="1" id="KW-0863">Zinc-finger</keyword>
<proteinExistence type="predicted"/>
<evidence type="ECO:0000256" key="2">
    <source>
        <dbReference type="SAM" id="MobiDB-lite"/>
    </source>
</evidence>
<evidence type="ECO:0000256" key="1">
    <source>
        <dbReference type="PROSITE-ProRule" id="PRU00042"/>
    </source>
</evidence>
<dbReference type="InterPro" id="IPR052797">
    <property type="entry name" value="RegFact_GeneExpr_CellDeath"/>
</dbReference>
<dbReference type="SMART" id="SM00355">
    <property type="entry name" value="ZnF_C2H2"/>
    <property type="match status" value="3"/>
</dbReference>
<dbReference type="InterPro" id="IPR013087">
    <property type="entry name" value="Znf_C2H2_type"/>
</dbReference>
<protein>
    <recommendedName>
        <fullName evidence="3">C2H2-type domain-containing protein</fullName>
    </recommendedName>
</protein>
<evidence type="ECO:0000259" key="3">
    <source>
        <dbReference type="PROSITE" id="PS50157"/>
    </source>
</evidence>
<feature type="region of interest" description="Disordered" evidence="2">
    <location>
        <begin position="450"/>
        <end position="519"/>
    </location>
</feature>
<feature type="region of interest" description="Disordered" evidence="2">
    <location>
        <begin position="307"/>
        <end position="335"/>
    </location>
</feature>
<dbReference type="Gene3D" id="3.30.160.60">
    <property type="entry name" value="Classic Zinc Finger"/>
    <property type="match status" value="1"/>
</dbReference>
<comment type="caution">
    <text evidence="4">The sequence shown here is derived from an EMBL/GenBank/DDBJ whole genome shotgun (WGS) entry which is preliminary data.</text>
</comment>
<dbReference type="EMBL" id="BTSY01000002">
    <property type="protein sequence ID" value="GMT16475.1"/>
    <property type="molecule type" value="Genomic_DNA"/>
</dbReference>
<dbReference type="Proteomes" id="UP001432322">
    <property type="component" value="Unassembled WGS sequence"/>
</dbReference>
<keyword evidence="1" id="KW-0479">Metal-binding</keyword>
<evidence type="ECO:0000313" key="4">
    <source>
        <dbReference type="EMBL" id="GMT16475.1"/>
    </source>
</evidence>
<name>A0AAV5V9Z6_9BILA</name>
<feature type="domain" description="C2H2-type" evidence="3">
    <location>
        <begin position="64"/>
        <end position="92"/>
    </location>
</feature>
<accession>A0AAV5V9Z6</accession>